<gene>
    <name evidence="2" type="ORF">LCGC14_2665800</name>
</gene>
<organism evidence="2">
    <name type="scientific">marine sediment metagenome</name>
    <dbReference type="NCBI Taxonomy" id="412755"/>
    <lineage>
        <taxon>unclassified sequences</taxon>
        <taxon>metagenomes</taxon>
        <taxon>ecological metagenomes</taxon>
    </lineage>
</organism>
<feature type="transmembrane region" description="Helical" evidence="1">
    <location>
        <begin position="21"/>
        <end position="48"/>
    </location>
</feature>
<evidence type="ECO:0000256" key="1">
    <source>
        <dbReference type="SAM" id="Phobius"/>
    </source>
</evidence>
<comment type="caution">
    <text evidence="2">The sequence shown here is derived from an EMBL/GenBank/DDBJ whole genome shotgun (WGS) entry which is preliminary data.</text>
</comment>
<dbReference type="AlphaFoldDB" id="A0A0F8ZQN1"/>
<keyword evidence="1" id="KW-0812">Transmembrane</keyword>
<reference evidence="2" key="1">
    <citation type="journal article" date="2015" name="Nature">
        <title>Complex archaea that bridge the gap between prokaryotes and eukaryotes.</title>
        <authorList>
            <person name="Spang A."/>
            <person name="Saw J.H."/>
            <person name="Jorgensen S.L."/>
            <person name="Zaremba-Niedzwiedzka K."/>
            <person name="Martijn J."/>
            <person name="Lind A.E."/>
            <person name="van Eijk R."/>
            <person name="Schleper C."/>
            <person name="Guy L."/>
            <person name="Ettema T.J."/>
        </authorList>
    </citation>
    <scope>NUCLEOTIDE SEQUENCE</scope>
</reference>
<accession>A0A0F8ZQN1</accession>
<keyword evidence="1" id="KW-0472">Membrane</keyword>
<name>A0A0F8ZQN1_9ZZZZ</name>
<sequence length="144" mass="16509">MSNLWKLLWLTEEDPSGRRVFLWRLVVSAFMTLLAIFVIFSFGGIWGLDGFALASDVDTKIVAALQPVNDKLYTIEQAQKAQNGYLKHLVKSDLERLIDREILARCNAATSVEKQRIKDHINAYQKDYKEVFGHEYDEPDCADV</sequence>
<keyword evidence="1" id="KW-1133">Transmembrane helix</keyword>
<evidence type="ECO:0000313" key="2">
    <source>
        <dbReference type="EMBL" id="KKK96133.1"/>
    </source>
</evidence>
<dbReference type="EMBL" id="LAZR01046610">
    <property type="protein sequence ID" value="KKK96133.1"/>
    <property type="molecule type" value="Genomic_DNA"/>
</dbReference>
<protein>
    <submittedName>
        <fullName evidence="2">Uncharacterized protein</fullName>
    </submittedName>
</protein>
<proteinExistence type="predicted"/>